<accession>A0A183EI76</accession>
<name>A0A183EI76_9BILA</name>
<dbReference type="Pfam" id="PF02995">
    <property type="entry name" value="DUF229"/>
    <property type="match status" value="1"/>
</dbReference>
<dbReference type="GO" id="GO:0005615">
    <property type="term" value="C:extracellular space"/>
    <property type="evidence" value="ECO:0007669"/>
    <property type="project" value="TreeGrafter"/>
</dbReference>
<organism evidence="1">
    <name type="scientific">Gongylonema pulchrum</name>
    <dbReference type="NCBI Taxonomy" id="637853"/>
    <lineage>
        <taxon>Eukaryota</taxon>
        <taxon>Metazoa</taxon>
        <taxon>Ecdysozoa</taxon>
        <taxon>Nematoda</taxon>
        <taxon>Chromadorea</taxon>
        <taxon>Rhabditida</taxon>
        <taxon>Spirurina</taxon>
        <taxon>Spiruromorpha</taxon>
        <taxon>Spiruroidea</taxon>
        <taxon>Gongylonematidae</taxon>
        <taxon>Gongylonema</taxon>
    </lineage>
</organism>
<dbReference type="AlphaFoldDB" id="A0A183EI76"/>
<proteinExistence type="predicted"/>
<dbReference type="WBParaSite" id="GPUH_0002069201-mRNA-1">
    <property type="protein sequence ID" value="GPUH_0002069201-mRNA-1"/>
    <property type="gene ID" value="GPUH_0002069201"/>
</dbReference>
<reference evidence="1" key="1">
    <citation type="submission" date="2016-06" db="UniProtKB">
        <authorList>
            <consortium name="WormBaseParasite"/>
        </authorList>
    </citation>
    <scope>IDENTIFICATION</scope>
</reference>
<evidence type="ECO:0000313" key="1">
    <source>
        <dbReference type="WBParaSite" id="GPUH_0002069201-mRNA-1"/>
    </source>
</evidence>
<dbReference type="PANTHER" id="PTHR10974:SF75">
    <property type="entry name" value="SULFATASE DOMAIN-CONTAINING PROTEIN"/>
    <property type="match status" value="1"/>
</dbReference>
<dbReference type="PANTHER" id="PTHR10974">
    <property type="entry name" value="FI08016P-RELATED"/>
    <property type="match status" value="1"/>
</dbReference>
<protein>
    <submittedName>
        <fullName evidence="1">VWFA domain-containing protein</fullName>
    </submittedName>
</protein>
<sequence>LHPSVFIVVLDSTSSSSANRSMRRTNQAVLKHYYQSTTFQYHNKVGPNSRSNAFAMFSGSLSFITF</sequence>
<dbReference type="InterPro" id="IPR004245">
    <property type="entry name" value="DUF229"/>
</dbReference>